<feature type="region of interest" description="Disordered" evidence="2">
    <location>
        <begin position="186"/>
        <end position="279"/>
    </location>
</feature>
<keyword evidence="4" id="KW-1185">Reference proteome</keyword>
<evidence type="ECO:0000256" key="2">
    <source>
        <dbReference type="SAM" id="MobiDB-lite"/>
    </source>
</evidence>
<sequence>LGSGRCLLEASRPGAPGSERILLDILEHDWREAQDSRQELCQKLHAVQGELQWAEELRDQYLQGMEDLQLKHRTLQKDCDLYKHRMATVLAQLEEIEKERDQAIQSRDWIQLQYSQSLIEKDQYRKQVQGLEAERDGLLTALTSLEGAKALLEVQLQRAQGGTCLKACASSHSLCSNLSSTWSLSEFPSPLGGPEATGEAAVTGGSEPHPSEEATDSEKEINRLSILPFPPSAGSILRRQREEDPEPPKSPEPHSSFPGSVTLKPWSPGLSSSSSSDSVWPLGKPEGLVARGCGLDFLNRSLAIRVSGRSPPGGPEPQDKGPDGLSFYGDRWSGAVVRRVISGPGSARMEPREVRSRLRSWGVEALLDFTILSSSLLYPCPACQSFHEALEAWAKGPGAEPFYIRANLTLPERADPHALCVKAQEILRLVDPAYKRRQEWFCTRVDPLTLRDLDRGTVPNYQRAQQLLEDQEKCLPSSRHRGPRSNLKKRALDQLRLVRPKPVGAAAADSPEQPLLEPCGEPERSLRPYSLVRPLLVSALRPVVLLPECLAPRLIRNLLDLPSSRLDFQVCPAESLSGEELCPSSAPGAPKAQPAIPGLGSRIRAIQESVGKKHCLLELGAQGVRELVQNEIYPIVIHVEVTEKNVREVRGLLGRPGWRDSELLRQCRGSDQVLGGLPCSWVQVPAHEWGHAEELAKVVRGRILQEQARLVWVERGRGGRGGGSSSSEA</sequence>
<organism evidence="3 4">
    <name type="scientific">Saimiri boliviensis boliviensis</name>
    <name type="common">Bolivian squirrel monkey</name>
    <dbReference type="NCBI Taxonomy" id="39432"/>
    <lineage>
        <taxon>Eukaryota</taxon>
        <taxon>Metazoa</taxon>
        <taxon>Chordata</taxon>
        <taxon>Craniata</taxon>
        <taxon>Vertebrata</taxon>
        <taxon>Euteleostomi</taxon>
        <taxon>Mammalia</taxon>
        <taxon>Eutheria</taxon>
        <taxon>Euarchontoglires</taxon>
        <taxon>Primates</taxon>
        <taxon>Haplorrhini</taxon>
        <taxon>Platyrrhini</taxon>
        <taxon>Cebidae</taxon>
        <taxon>Saimiriinae</taxon>
        <taxon>Saimiri</taxon>
    </lineage>
</organism>
<dbReference type="PANTHER" id="PTHR14559:SF12">
    <property type="entry name" value="CASPASE RECRUITMENT DOMAIN-CONTAINING PROTEIN 10"/>
    <property type="match status" value="1"/>
</dbReference>
<reference evidence="3" key="2">
    <citation type="submission" date="2025-09" db="UniProtKB">
        <authorList>
            <consortium name="Ensembl"/>
        </authorList>
    </citation>
    <scope>IDENTIFICATION</scope>
</reference>
<dbReference type="Ensembl" id="ENSSBOT00000047747.1">
    <property type="protein sequence ID" value="ENSSBOP00000030860.1"/>
    <property type="gene ID" value="ENSSBOG00000031652.1"/>
</dbReference>
<accession>A0A2K6UG42</accession>
<dbReference type="GO" id="GO:0005737">
    <property type="term" value="C:cytoplasm"/>
    <property type="evidence" value="ECO:0007669"/>
    <property type="project" value="TreeGrafter"/>
</dbReference>
<dbReference type="AlphaFoldDB" id="A0A2K6UG42"/>
<evidence type="ECO:0000313" key="3">
    <source>
        <dbReference type="Ensembl" id="ENSSBOP00000030860.1"/>
    </source>
</evidence>
<dbReference type="Proteomes" id="UP000233220">
    <property type="component" value="Unplaced"/>
</dbReference>
<dbReference type="GO" id="GO:0050700">
    <property type="term" value="F:CARD domain binding"/>
    <property type="evidence" value="ECO:0007669"/>
    <property type="project" value="TreeGrafter"/>
</dbReference>
<name>A0A2K6UG42_SAIBB</name>
<dbReference type="Gene3D" id="3.40.50.300">
    <property type="entry name" value="P-loop containing nucleotide triphosphate hydrolases"/>
    <property type="match status" value="1"/>
</dbReference>
<dbReference type="InterPro" id="IPR027417">
    <property type="entry name" value="P-loop_NTPase"/>
</dbReference>
<feature type="coiled-coil region" evidence="1">
    <location>
        <begin position="65"/>
        <end position="141"/>
    </location>
</feature>
<keyword evidence="1" id="KW-0175">Coiled coil</keyword>
<dbReference type="PANTHER" id="PTHR14559">
    <property type="entry name" value="CASPASE RECRUITMENT DOMAIN FAMILY"/>
    <property type="match status" value="1"/>
</dbReference>
<evidence type="ECO:0000256" key="1">
    <source>
        <dbReference type="SAM" id="Coils"/>
    </source>
</evidence>
<feature type="region of interest" description="Disordered" evidence="2">
    <location>
        <begin position="305"/>
        <end position="324"/>
    </location>
</feature>
<evidence type="ECO:0000313" key="4">
    <source>
        <dbReference type="Proteomes" id="UP000233220"/>
    </source>
</evidence>
<feature type="compositionally biased region" description="Basic and acidic residues" evidence="2">
    <location>
        <begin position="209"/>
        <end position="222"/>
    </location>
</feature>
<proteinExistence type="predicted"/>
<dbReference type="FunFam" id="3.40.50.300:FF:000867">
    <property type="entry name" value="Caspase recruitment domain family member 10"/>
    <property type="match status" value="1"/>
</dbReference>
<gene>
    <name evidence="3" type="primary">CARD10</name>
</gene>
<feature type="compositionally biased region" description="Basic and acidic residues" evidence="2">
    <location>
        <begin position="239"/>
        <end position="252"/>
    </location>
</feature>
<dbReference type="Gene3D" id="2.30.30.40">
    <property type="entry name" value="SH3 Domains"/>
    <property type="match status" value="1"/>
</dbReference>
<dbReference type="GeneTree" id="ENSGT00940000157763"/>
<dbReference type="FunFam" id="2.30.30.40:FF:000143">
    <property type="entry name" value="Caspase recruitment domain family member 10"/>
    <property type="match status" value="1"/>
</dbReference>
<reference evidence="3" key="1">
    <citation type="submission" date="2025-08" db="UniProtKB">
        <authorList>
            <consortium name="Ensembl"/>
        </authorList>
    </citation>
    <scope>IDENTIFICATION</scope>
</reference>
<protein>
    <submittedName>
        <fullName evidence="3">Caspase recruitment domain family member 10</fullName>
    </submittedName>
</protein>